<accession>A0A2P5FIH2</accession>
<comment type="caution">
    <text evidence="1">The sequence shown here is derived from an EMBL/GenBank/DDBJ whole genome shotgun (WGS) entry which is preliminary data.</text>
</comment>
<reference evidence="2" key="1">
    <citation type="submission" date="2016-06" db="EMBL/GenBank/DDBJ databases">
        <title>Parallel loss of symbiosis genes in relatives of nitrogen-fixing non-legume Parasponia.</title>
        <authorList>
            <person name="Van Velzen R."/>
            <person name="Holmer R."/>
            <person name="Bu F."/>
            <person name="Rutten L."/>
            <person name="Van Zeijl A."/>
            <person name="Liu W."/>
            <person name="Santuari L."/>
            <person name="Cao Q."/>
            <person name="Sharma T."/>
            <person name="Shen D."/>
            <person name="Roswanjaya Y."/>
            <person name="Wardhani T."/>
            <person name="Kalhor M.S."/>
            <person name="Jansen J."/>
            <person name="Van den Hoogen J."/>
            <person name="Gungor B."/>
            <person name="Hartog M."/>
            <person name="Hontelez J."/>
            <person name="Verver J."/>
            <person name="Yang W.-C."/>
            <person name="Schijlen E."/>
            <person name="Repin R."/>
            <person name="Schilthuizen M."/>
            <person name="Schranz E."/>
            <person name="Heidstra R."/>
            <person name="Miyata K."/>
            <person name="Fedorova E."/>
            <person name="Kohlen W."/>
            <person name="Bisseling T."/>
            <person name="Smit S."/>
            <person name="Geurts R."/>
        </authorList>
    </citation>
    <scope>NUCLEOTIDE SEQUENCE [LARGE SCALE GENOMIC DNA]</scope>
    <source>
        <strain evidence="2">cv. RG33-2</strain>
    </source>
</reference>
<dbReference type="Proteomes" id="UP000237000">
    <property type="component" value="Unassembled WGS sequence"/>
</dbReference>
<organism evidence="1 2">
    <name type="scientific">Trema orientale</name>
    <name type="common">Charcoal tree</name>
    <name type="synonym">Celtis orientalis</name>
    <dbReference type="NCBI Taxonomy" id="63057"/>
    <lineage>
        <taxon>Eukaryota</taxon>
        <taxon>Viridiplantae</taxon>
        <taxon>Streptophyta</taxon>
        <taxon>Embryophyta</taxon>
        <taxon>Tracheophyta</taxon>
        <taxon>Spermatophyta</taxon>
        <taxon>Magnoliopsida</taxon>
        <taxon>eudicotyledons</taxon>
        <taxon>Gunneridae</taxon>
        <taxon>Pentapetalae</taxon>
        <taxon>rosids</taxon>
        <taxon>fabids</taxon>
        <taxon>Rosales</taxon>
        <taxon>Cannabaceae</taxon>
        <taxon>Trema</taxon>
    </lineage>
</organism>
<name>A0A2P5FIH2_TREOI</name>
<sequence length="130" mass="14962">MVGPPLCRQELVFRADFLGKVLDRYVVDHHWSQYVQAQDVRSLVLRRGVIPTFGARVGGFGSMAGRFFSERPLSGAFFVSVPYDPTIITKIREVFILEEKGDLSRDFSHEYSYTHAEGVRYIDFNFDLYS</sequence>
<dbReference type="EMBL" id="JXTC01000031">
    <property type="protein sequence ID" value="PON97566.1"/>
    <property type="molecule type" value="Genomic_DNA"/>
</dbReference>
<evidence type="ECO:0000313" key="2">
    <source>
        <dbReference type="Proteomes" id="UP000237000"/>
    </source>
</evidence>
<dbReference type="AlphaFoldDB" id="A0A2P5FIH2"/>
<evidence type="ECO:0000313" key="1">
    <source>
        <dbReference type="EMBL" id="PON97566.1"/>
    </source>
</evidence>
<protein>
    <submittedName>
        <fullName evidence="1">Uncharacterized protein</fullName>
    </submittedName>
</protein>
<keyword evidence="2" id="KW-1185">Reference proteome</keyword>
<dbReference type="InParanoid" id="A0A2P5FIH2"/>
<proteinExistence type="predicted"/>
<gene>
    <name evidence="1" type="ORF">TorRG33x02_067680</name>
</gene>